<evidence type="ECO:0000313" key="1">
    <source>
        <dbReference type="Ensembl" id="ENSSSCP00050012429.1"/>
    </source>
</evidence>
<dbReference type="AlphaFoldDB" id="A0A8D1LSL2"/>
<accession>A0A8D1LSL2</accession>
<name>A0A8D1LSL2_PIG</name>
<dbReference type="Proteomes" id="UP000694722">
    <property type="component" value="Unplaced"/>
</dbReference>
<dbReference type="Proteomes" id="UP000694571">
    <property type="component" value="Unplaced"/>
</dbReference>
<dbReference type="Ensembl" id="ENSSSCT00030025940.1">
    <property type="protein sequence ID" value="ENSSSCP00030011588.1"/>
    <property type="gene ID" value="ENSSSCG00030018787.1"/>
</dbReference>
<protein>
    <submittedName>
        <fullName evidence="1">Uncharacterized protein</fullName>
    </submittedName>
</protein>
<dbReference type="Proteomes" id="UP000694570">
    <property type="component" value="Unplaced"/>
</dbReference>
<dbReference type="Proteomes" id="UP000694726">
    <property type="component" value="Unplaced"/>
</dbReference>
<dbReference type="Ensembl" id="ENSSSCT00050029884.1">
    <property type="protein sequence ID" value="ENSSSCP00050012429.1"/>
    <property type="gene ID" value="ENSSSCG00050022151.1"/>
</dbReference>
<evidence type="ECO:0000313" key="2">
    <source>
        <dbReference type="Proteomes" id="UP000694571"/>
    </source>
</evidence>
<sequence length="178" mass="20972">MYHIFLTHFSANGHLGCYHVLSIVNTAAMKLGCMHLFELVFNSIEISFRLGINLTKETEDLCSENYKTLIKEIKDDTNECYRIGRVSISKLLKAIYRFKAIYKVSAVPIMLTMTFFIELEQNIFKILWRHQRPQIVKAILKRLYYKATVIKRVMVLAQKQKYRSLGQNRNNRNKPKHL</sequence>
<dbReference type="Ensembl" id="ENSSSCT00040012088.1">
    <property type="protein sequence ID" value="ENSSSCP00040004547.1"/>
    <property type="gene ID" value="ENSSSCG00040009338.1"/>
</dbReference>
<reference evidence="1" key="1">
    <citation type="submission" date="2025-05" db="UniProtKB">
        <authorList>
            <consortium name="Ensembl"/>
        </authorList>
    </citation>
    <scope>IDENTIFICATION</scope>
</reference>
<proteinExistence type="predicted"/>
<organism evidence="1 2">
    <name type="scientific">Sus scrofa</name>
    <name type="common">Pig</name>
    <dbReference type="NCBI Taxonomy" id="9823"/>
    <lineage>
        <taxon>Eukaryota</taxon>
        <taxon>Metazoa</taxon>
        <taxon>Chordata</taxon>
        <taxon>Craniata</taxon>
        <taxon>Vertebrata</taxon>
        <taxon>Euteleostomi</taxon>
        <taxon>Mammalia</taxon>
        <taxon>Eutheria</taxon>
        <taxon>Laurasiatheria</taxon>
        <taxon>Artiodactyla</taxon>
        <taxon>Suina</taxon>
        <taxon>Suidae</taxon>
        <taxon>Sus</taxon>
    </lineage>
</organism>
<dbReference type="Ensembl" id="ENSSSCT00015019744.1">
    <property type="protein sequence ID" value="ENSSSCP00015007750.1"/>
    <property type="gene ID" value="ENSSSCG00015014932.1"/>
</dbReference>